<evidence type="ECO:0000256" key="2">
    <source>
        <dbReference type="ARBA" id="ARBA00001946"/>
    </source>
</evidence>
<sequence>MKSIKEISVEIKEASFDEFQAIKLQLKEDNRKGVLKEIEKKEKYFQKVQKLIKEYKYRQRYEIDLFKKGYTLVAGLDEVGRGPLAGPVYAAVVILNPKASYLGVRDSKKLSEKQRLELSEKIKSTALDYCIASATPKEIDEINILNATKLAMERAINGLKLKPEYLLLDAINLNVNTPQTSIIKGDDNSISIGAASIIAKVARDDYMKDISIKYPEYDFESNKGYGTAKHIDAISSIGPCEIHRRTFIKNILGER</sequence>
<dbReference type="STRING" id="1121307.CLCY_2c02510"/>
<evidence type="ECO:0000256" key="13">
    <source>
        <dbReference type="ARBA" id="ARBA00023211"/>
    </source>
</evidence>
<dbReference type="PANTHER" id="PTHR10954">
    <property type="entry name" value="RIBONUCLEASE H2 SUBUNIT A"/>
    <property type="match status" value="1"/>
</dbReference>
<feature type="domain" description="RNase H type-2" evidence="17">
    <location>
        <begin position="71"/>
        <end position="255"/>
    </location>
</feature>
<dbReference type="GO" id="GO:0006298">
    <property type="term" value="P:mismatch repair"/>
    <property type="evidence" value="ECO:0007669"/>
    <property type="project" value="TreeGrafter"/>
</dbReference>
<keyword evidence="12 14" id="KW-0378">Hydrolase</keyword>
<evidence type="ECO:0000256" key="1">
    <source>
        <dbReference type="ARBA" id="ARBA00000077"/>
    </source>
</evidence>
<comment type="similarity">
    <text evidence="5 14 16">Belongs to the RNase HII family.</text>
</comment>
<evidence type="ECO:0000256" key="5">
    <source>
        <dbReference type="ARBA" id="ARBA00007383"/>
    </source>
</evidence>
<dbReference type="RefSeq" id="WP_048570924.1">
    <property type="nucleotide sequence ID" value="NZ_LFVU01000027.1"/>
</dbReference>
<dbReference type="NCBIfam" id="NF000594">
    <property type="entry name" value="PRK00015.1-1"/>
    <property type="match status" value="1"/>
</dbReference>
<dbReference type="GO" id="GO:0005737">
    <property type="term" value="C:cytoplasm"/>
    <property type="evidence" value="ECO:0007669"/>
    <property type="project" value="UniProtKB-SubCell"/>
</dbReference>
<evidence type="ECO:0000256" key="8">
    <source>
        <dbReference type="ARBA" id="ARBA00022490"/>
    </source>
</evidence>
<comment type="function">
    <text evidence="3 14 16">Endonuclease that specifically degrades the RNA of RNA-DNA hybrids.</text>
</comment>
<dbReference type="GO" id="GO:0043137">
    <property type="term" value="P:DNA replication, removal of RNA primer"/>
    <property type="evidence" value="ECO:0007669"/>
    <property type="project" value="TreeGrafter"/>
</dbReference>
<dbReference type="InterPro" id="IPR001352">
    <property type="entry name" value="RNase_HII/HIII"/>
</dbReference>
<keyword evidence="13 14" id="KW-0464">Manganese</keyword>
<comment type="cofactor">
    <cofactor evidence="14 15">
        <name>Mn(2+)</name>
        <dbReference type="ChEBI" id="CHEBI:29035"/>
    </cofactor>
    <cofactor evidence="14 15">
        <name>Mg(2+)</name>
        <dbReference type="ChEBI" id="CHEBI:18420"/>
    </cofactor>
    <text evidence="14 15">Manganese or magnesium. Binds 1 divalent metal ion per monomer in the absence of substrate. May bind a second metal ion after substrate binding.</text>
</comment>
<comment type="cofactor">
    <cofactor evidence="2">
        <name>Mg(2+)</name>
        <dbReference type="ChEBI" id="CHEBI:18420"/>
    </cofactor>
</comment>
<feature type="binding site" evidence="14 15">
    <location>
        <position position="77"/>
    </location>
    <ligand>
        <name>a divalent metal cation</name>
        <dbReference type="ChEBI" id="CHEBI:60240"/>
    </ligand>
</feature>
<evidence type="ECO:0000256" key="16">
    <source>
        <dbReference type="RuleBase" id="RU003515"/>
    </source>
</evidence>
<evidence type="ECO:0000256" key="14">
    <source>
        <dbReference type="HAMAP-Rule" id="MF_00052"/>
    </source>
</evidence>
<dbReference type="InterPro" id="IPR012337">
    <property type="entry name" value="RNaseH-like_sf"/>
</dbReference>
<reference evidence="18 19" key="1">
    <citation type="submission" date="2015-06" db="EMBL/GenBank/DDBJ databases">
        <title>Draft genome sequence of the purine-degrading Clostridium cylindrosporum HC-1 (DSM 605).</title>
        <authorList>
            <person name="Poehlein A."/>
            <person name="Schiel-Bengelsdorf B."/>
            <person name="Bengelsdorf F."/>
            <person name="Daniel R."/>
            <person name="Duerre P."/>
        </authorList>
    </citation>
    <scope>NUCLEOTIDE SEQUENCE [LARGE SCALE GENOMIC DNA]</scope>
    <source>
        <strain evidence="18 19">DSM 605</strain>
    </source>
</reference>
<evidence type="ECO:0000256" key="12">
    <source>
        <dbReference type="ARBA" id="ARBA00022801"/>
    </source>
</evidence>
<evidence type="ECO:0000256" key="15">
    <source>
        <dbReference type="PROSITE-ProRule" id="PRU01319"/>
    </source>
</evidence>
<dbReference type="Gene3D" id="3.30.420.10">
    <property type="entry name" value="Ribonuclease H-like superfamily/Ribonuclease H"/>
    <property type="match status" value="1"/>
</dbReference>
<dbReference type="SUPFAM" id="SSF53098">
    <property type="entry name" value="Ribonuclease H-like"/>
    <property type="match status" value="1"/>
</dbReference>
<protein>
    <recommendedName>
        <fullName evidence="7 14">Ribonuclease HII</fullName>
        <shortName evidence="14">RNase HII</shortName>
        <ecNumber evidence="6 14">3.1.26.4</ecNumber>
    </recommendedName>
</protein>
<evidence type="ECO:0000256" key="10">
    <source>
        <dbReference type="ARBA" id="ARBA00022723"/>
    </source>
</evidence>
<dbReference type="EC" id="3.1.26.4" evidence="6 14"/>
<evidence type="ECO:0000256" key="3">
    <source>
        <dbReference type="ARBA" id="ARBA00004065"/>
    </source>
</evidence>
<dbReference type="AlphaFoldDB" id="A0A0J8G152"/>
<evidence type="ECO:0000259" key="17">
    <source>
        <dbReference type="PROSITE" id="PS51975"/>
    </source>
</evidence>
<keyword evidence="10 14" id="KW-0479">Metal-binding</keyword>
<comment type="subcellular location">
    <subcellularLocation>
        <location evidence="4 14">Cytoplasm</location>
    </subcellularLocation>
</comment>
<organism evidence="18 19">
    <name type="scientific">Clostridium cylindrosporum DSM 605</name>
    <dbReference type="NCBI Taxonomy" id="1121307"/>
    <lineage>
        <taxon>Bacteria</taxon>
        <taxon>Bacillati</taxon>
        <taxon>Bacillota</taxon>
        <taxon>Clostridia</taxon>
        <taxon>Eubacteriales</taxon>
        <taxon>Clostridiaceae</taxon>
        <taxon>Clostridium</taxon>
    </lineage>
</organism>
<keyword evidence="9 14" id="KW-0540">Nuclease</keyword>
<keyword evidence="11 14" id="KW-0255">Endonuclease</keyword>
<dbReference type="PANTHER" id="PTHR10954:SF18">
    <property type="entry name" value="RIBONUCLEASE HII"/>
    <property type="match status" value="1"/>
</dbReference>
<evidence type="ECO:0000256" key="7">
    <source>
        <dbReference type="ARBA" id="ARBA00019179"/>
    </source>
</evidence>
<dbReference type="HAMAP" id="MF_00052_B">
    <property type="entry name" value="RNase_HII_B"/>
    <property type="match status" value="1"/>
</dbReference>
<feature type="binding site" evidence="14 15">
    <location>
        <position position="78"/>
    </location>
    <ligand>
        <name>a divalent metal cation</name>
        <dbReference type="ChEBI" id="CHEBI:60240"/>
    </ligand>
</feature>
<dbReference type="CDD" id="cd07182">
    <property type="entry name" value="RNase_HII_bacteria_HII_like"/>
    <property type="match status" value="1"/>
</dbReference>
<dbReference type="GO" id="GO:0032299">
    <property type="term" value="C:ribonuclease H2 complex"/>
    <property type="evidence" value="ECO:0007669"/>
    <property type="project" value="TreeGrafter"/>
</dbReference>
<dbReference type="InterPro" id="IPR036397">
    <property type="entry name" value="RNaseH_sf"/>
</dbReference>
<evidence type="ECO:0000313" key="19">
    <source>
        <dbReference type="Proteomes" id="UP000036756"/>
    </source>
</evidence>
<dbReference type="Pfam" id="PF01351">
    <property type="entry name" value="RNase_HII"/>
    <property type="match status" value="1"/>
</dbReference>
<dbReference type="EMBL" id="LFVU01000027">
    <property type="protein sequence ID" value="KMT21491.1"/>
    <property type="molecule type" value="Genomic_DNA"/>
</dbReference>
<proteinExistence type="inferred from homology"/>
<keyword evidence="8 14" id="KW-0963">Cytoplasm</keyword>
<dbReference type="Proteomes" id="UP000036756">
    <property type="component" value="Unassembled WGS sequence"/>
</dbReference>
<dbReference type="PATRIC" id="fig|1121307.3.peg.1108"/>
<comment type="caution">
    <text evidence="18">The sequence shown here is derived from an EMBL/GenBank/DDBJ whole genome shotgun (WGS) entry which is preliminary data.</text>
</comment>
<dbReference type="PROSITE" id="PS51975">
    <property type="entry name" value="RNASE_H_2"/>
    <property type="match status" value="1"/>
</dbReference>
<dbReference type="InterPro" id="IPR022898">
    <property type="entry name" value="RNase_HII"/>
</dbReference>
<dbReference type="GO" id="GO:0030145">
    <property type="term" value="F:manganese ion binding"/>
    <property type="evidence" value="ECO:0007669"/>
    <property type="project" value="UniProtKB-UniRule"/>
</dbReference>
<keyword evidence="19" id="KW-1185">Reference proteome</keyword>
<gene>
    <name evidence="14 18" type="primary">rnhB</name>
    <name evidence="18" type="ORF">CLCY_2c02510</name>
</gene>
<dbReference type="NCBIfam" id="NF000595">
    <property type="entry name" value="PRK00015.1-3"/>
    <property type="match status" value="1"/>
</dbReference>
<accession>A0A0J8G152</accession>
<name>A0A0J8G152_CLOCY</name>
<evidence type="ECO:0000256" key="6">
    <source>
        <dbReference type="ARBA" id="ARBA00012180"/>
    </source>
</evidence>
<dbReference type="GO" id="GO:0004523">
    <property type="term" value="F:RNA-DNA hybrid ribonuclease activity"/>
    <property type="evidence" value="ECO:0007669"/>
    <property type="project" value="UniProtKB-UniRule"/>
</dbReference>
<dbReference type="GO" id="GO:0003723">
    <property type="term" value="F:RNA binding"/>
    <property type="evidence" value="ECO:0007669"/>
    <property type="project" value="UniProtKB-UniRule"/>
</dbReference>
<evidence type="ECO:0000256" key="11">
    <source>
        <dbReference type="ARBA" id="ARBA00022759"/>
    </source>
</evidence>
<dbReference type="FunFam" id="3.30.420.10:FF:000006">
    <property type="entry name" value="Ribonuclease HII"/>
    <property type="match status" value="1"/>
</dbReference>
<feature type="binding site" evidence="14 15">
    <location>
        <position position="169"/>
    </location>
    <ligand>
        <name>a divalent metal cation</name>
        <dbReference type="ChEBI" id="CHEBI:60240"/>
    </ligand>
</feature>
<dbReference type="InterPro" id="IPR024567">
    <property type="entry name" value="RNase_HII/HIII_dom"/>
</dbReference>
<evidence type="ECO:0000313" key="18">
    <source>
        <dbReference type="EMBL" id="KMT21491.1"/>
    </source>
</evidence>
<evidence type="ECO:0000256" key="9">
    <source>
        <dbReference type="ARBA" id="ARBA00022722"/>
    </source>
</evidence>
<evidence type="ECO:0000256" key="4">
    <source>
        <dbReference type="ARBA" id="ARBA00004496"/>
    </source>
</evidence>
<comment type="catalytic activity">
    <reaction evidence="1 14 15 16">
        <text>Endonucleolytic cleavage to 5'-phosphomonoester.</text>
        <dbReference type="EC" id="3.1.26.4"/>
    </reaction>
</comment>